<comment type="caution">
    <text evidence="1">The sequence shown here is derived from an EMBL/GenBank/DDBJ whole genome shotgun (WGS) entry which is preliminary data.</text>
</comment>
<dbReference type="Proteomes" id="UP001056778">
    <property type="component" value="Chromosome 8"/>
</dbReference>
<organism evidence="1 2">
    <name type="scientific">Holotrichia oblita</name>
    <name type="common">Chafer beetle</name>
    <dbReference type="NCBI Taxonomy" id="644536"/>
    <lineage>
        <taxon>Eukaryota</taxon>
        <taxon>Metazoa</taxon>
        <taxon>Ecdysozoa</taxon>
        <taxon>Arthropoda</taxon>
        <taxon>Hexapoda</taxon>
        <taxon>Insecta</taxon>
        <taxon>Pterygota</taxon>
        <taxon>Neoptera</taxon>
        <taxon>Endopterygota</taxon>
        <taxon>Coleoptera</taxon>
        <taxon>Polyphaga</taxon>
        <taxon>Scarabaeiformia</taxon>
        <taxon>Scarabaeidae</taxon>
        <taxon>Melolonthinae</taxon>
        <taxon>Holotrichia</taxon>
    </lineage>
</organism>
<keyword evidence="2" id="KW-1185">Reference proteome</keyword>
<gene>
    <name evidence="1" type="ORF">MML48_8g00011549</name>
</gene>
<evidence type="ECO:0000313" key="2">
    <source>
        <dbReference type="Proteomes" id="UP001056778"/>
    </source>
</evidence>
<evidence type="ECO:0000313" key="1">
    <source>
        <dbReference type="EMBL" id="KAI4456447.1"/>
    </source>
</evidence>
<protein>
    <submittedName>
        <fullName evidence="1">Coiled-coil domain-containing protein</fullName>
    </submittedName>
</protein>
<proteinExistence type="predicted"/>
<reference evidence="1" key="1">
    <citation type="submission" date="2022-04" db="EMBL/GenBank/DDBJ databases">
        <title>Chromosome-scale genome assembly of Holotrichia oblita Faldermann.</title>
        <authorList>
            <person name="Rongchong L."/>
        </authorList>
    </citation>
    <scope>NUCLEOTIDE SEQUENCE</scope>
    <source>
        <strain evidence="1">81SQS9</strain>
    </source>
</reference>
<dbReference type="EMBL" id="CM043022">
    <property type="protein sequence ID" value="KAI4456447.1"/>
    <property type="molecule type" value="Genomic_DNA"/>
</dbReference>
<accession>A0ACB9SMT8</accession>
<sequence>MAGHILSSVHFIPVNGTQVSTQTMDGMESRWYLAPGQTLTNTNISDLQHALHVTATAWKKINAHLDRNRLKAEILDKERAYKESMKKGSEAMTKNWPDTIERSHSRKVEERRQRTKEIEDEKAQKYMEMTKEQENIKQAYIEKVKKSMYYSRAFPRMLNGALLESEAIYERQKQIEFKEKLKEHDREEERQWAEKVKQAAEDEKRENLEKAQEEFRKKQKFKEMNLQEVKEKQELMRLRNENRIRKQIADNENLRKEIDLQENMKREDMLEHSRMKKRELLDYIAKDNAFKAHIAKEEAEVAEVIQIFDEAKRRIEYLRKQKDEEILHDTIAKRAVAGSSIVTEKQAKDEAYYKCIEKAQEEAAKREEEKIQKKLEKEKKIRQERQEDHREYIEREEKAKAAEIELKRWEMLNRQKQHAVTTEYDEEKRQKDWKKTLKYRQELLEQIEERRKYDKAEREEAMKSDDYILAQIEDDEFFGYADSLVKHCEKQGRPVYPIHKVVDVYKKVHMLEEKKDVNCESYLSDKYAKRRGKMVNTTPGKMCHHPKTDPNYRRCKCQKKEFLNNLYFPTRNE</sequence>
<name>A0ACB9SMT8_HOLOL</name>